<comment type="caution">
    <text evidence="7">The sequence shown here is derived from an EMBL/GenBank/DDBJ whole genome shotgun (WGS) entry which is preliminary data.</text>
</comment>
<feature type="transmembrane region" description="Helical" evidence="5">
    <location>
        <begin position="355"/>
        <end position="384"/>
    </location>
</feature>
<evidence type="ECO:0000256" key="3">
    <source>
        <dbReference type="ARBA" id="ARBA00022989"/>
    </source>
</evidence>
<evidence type="ECO:0000256" key="1">
    <source>
        <dbReference type="ARBA" id="ARBA00004141"/>
    </source>
</evidence>
<dbReference type="Proteomes" id="UP000619238">
    <property type="component" value="Unassembled WGS sequence"/>
</dbReference>
<dbReference type="Pfam" id="PF00916">
    <property type="entry name" value="Sulfate_transp"/>
    <property type="match status" value="1"/>
</dbReference>
<keyword evidence="3 5" id="KW-1133">Transmembrane helix</keyword>
<dbReference type="EMBL" id="JACGWS010000015">
    <property type="protein sequence ID" value="MBC8756947.1"/>
    <property type="molecule type" value="Genomic_DNA"/>
</dbReference>
<dbReference type="PANTHER" id="PTHR11814">
    <property type="entry name" value="SULFATE TRANSPORTER"/>
    <property type="match status" value="1"/>
</dbReference>
<evidence type="ECO:0000256" key="4">
    <source>
        <dbReference type="ARBA" id="ARBA00023136"/>
    </source>
</evidence>
<dbReference type="InterPro" id="IPR001902">
    <property type="entry name" value="SLC26A/SulP_fam"/>
</dbReference>
<feature type="transmembrane region" description="Helical" evidence="5">
    <location>
        <begin position="75"/>
        <end position="104"/>
    </location>
</feature>
<feature type="transmembrane region" description="Helical" evidence="5">
    <location>
        <begin position="147"/>
        <end position="172"/>
    </location>
</feature>
<reference evidence="7 8" key="1">
    <citation type="submission" date="2020-07" db="EMBL/GenBank/DDBJ databases">
        <title>Description of Kordia aestuariivivens sp. nov., isolated from a tidal flat.</title>
        <authorList>
            <person name="Park S."/>
            <person name="Yoon J.-H."/>
        </authorList>
    </citation>
    <scope>NUCLEOTIDE SEQUENCE [LARGE SCALE GENOMIC DNA]</scope>
    <source>
        <strain evidence="7 8">YSTF-M3</strain>
    </source>
</reference>
<gene>
    <name evidence="7" type="ORF">H2O64_19905</name>
</gene>
<feature type="transmembrane region" description="Helical" evidence="5">
    <location>
        <begin position="405"/>
        <end position="438"/>
    </location>
</feature>
<evidence type="ECO:0000256" key="5">
    <source>
        <dbReference type="SAM" id="Phobius"/>
    </source>
</evidence>
<dbReference type="InterPro" id="IPR011547">
    <property type="entry name" value="SLC26A/SulP_dom"/>
</dbReference>
<proteinExistence type="predicted"/>
<feature type="transmembrane region" description="Helical" evidence="5">
    <location>
        <begin position="187"/>
        <end position="204"/>
    </location>
</feature>
<keyword evidence="2 5" id="KW-0812">Transmembrane</keyword>
<evidence type="ECO:0000259" key="6">
    <source>
        <dbReference type="Pfam" id="PF00916"/>
    </source>
</evidence>
<feature type="transmembrane region" description="Helical" evidence="5">
    <location>
        <begin position="314"/>
        <end position="335"/>
    </location>
</feature>
<dbReference type="SUPFAM" id="SSF52091">
    <property type="entry name" value="SpoIIaa-like"/>
    <property type="match status" value="1"/>
</dbReference>
<dbReference type="RefSeq" id="WP_187563989.1">
    <property type="nucleotide sequence ID" value="NZ_JACGWS010000015.1"/>
</dbReference>
<evidence type="ECO:0000313" key="7">
    <source>
        <dbReference type="EMBL" id="MBC8756947.1"/>
    </source>
</evidence>
<feature type="transmembrane region" description="Helical" evidence="5">
    <location>
        <begin position="211"/>
        <end position="232"/>
    </location>
</feature>
<sequence>MSPKKNTFKDFLKTVPKNIFSGFVVSLIALPLGLGLAMTSGAPPIAGIIAAVVGGIVVSLLGGSYVTITGPGNGLVGVLLIAISSLGINDAYGAIICSGVLLLILGFLRLGKLADFFPSSAIQGMLAAIGLIILAKSTHIMFANPEFQGIPLSIGSFTLFEEGSVLALLFGIPKTIIGTFSYENSGLTYAALAGIFSLIIMVFYPKIRNKYLQLVPAPMWIVIISIAFSYYYEMVLNLPNPIAESAMIPAIPSFNEVITDLPEISFLKIGQFGFWSSVFALTLISSIESLLSIKAVDKLDPEKRRSNVNKDLKALGLATIGSGFLGGLNVVTVIARSSVNVNNGGSNRSANFFHAFFLILFILLFSTQLTRIPLPALMAILVYTGYKLASPNIVTKIFSIGKEQLIIFFVTLLTTLKVGLITGISAGVFTTLIIHIIINKNFSLFFRNLMKPNVLMFKEQDTSNDYFLSVKHFCSFLNYYKLKDKLDAIPENTDVIVDFSMCEFVDHTVMENLNNYQELFAKRGGHFEVIGLDMHGTDSKHPFALRRILPIPSLLSNLTRRQKTIEELALDYELSYESNRNKKIHFLEDFLFFRTKKINHTYNQLSDDSNSIRLFDLEFSEGEFIAKEVVRTTMMYVELNHEIPEFTLDREGFLEKVYAFAGFEDIPIENHTDFSYRFYLLGEDVKAIQAFFNDELVHFFESNPYYHVESNGKALLIFGKERLANIKEIKVIFDFGKRLKKVVQQKNILKSTL</sequence>
<keyword evidence="4 5" id="KW-0472">Membrane</keyword>
<dbReference type="Gene3D" id="3.30.750.24">
    <property type="entry name" value="STAS domain"/>
    <property type="match status" value="1"/>
</dbReference>
<feature type="transmembrane region" description="Helical" evidence="5">
    <location>
        <begin position="20"/>
        <end position="39"/>
    </location>
</feature>
<feature type="transmembrane region" description="Helical" evidence="5">
    <location>
        <begin position="272"/>
        <end position="293"/>
    </location>
</feature>
<feature type="transmembrane region" description="Helical" evidence="5">
    <location>
        <begin position="116"/>
        <end position="135"/>
    </location>
</feature>
<feature type="domain" description="SLC26A/SulP transporter" evidence="6">
    <location>
        <begin position="17"/>
        <end position="411"/>
    </location>
</feature>
<protein>
    <submittedName>
        <fullName evidence="7">SulP family inorganic anion transporter</fullName>
    </submittedName>
</protein>
<feature type="transmembrane region" description="Helical" evidence="5">
    <location>
        <begin position="45"/>
        <end position="68"/>
    </location>
</feature>
<comment type="subcellular location">
    <subcellularLocation>
        <location evidence="1">Membrane</location>
        <topology evidence="1">Multi-pass membrane protein</topology>
    </subcellularLocation>
</comment>
<accession>A0ABR7QEE8</accession>
<evidence type="ECO:0000256" key="2">
    <source>
        <dbReference type="ARBA" id="ARBA00022692"/>
    </source>
</evidence>
<keyword evidence="8" id="KW-1185">Reference proteome</keyword>
<name>A0ABR7QEE8_9FLAO</name>
<dbReference type="InterPro" id="IPR036513">
    <property type="entry name" value="STAS_dom_sf"/>
</dbReference>
<evidence type="ECO:0000313" key="8">
    <source>
        <dbReference type="Proteomes" id="UP000619238"/>
    </source>
</evidence>
<organism evidence="7 8">
    <name type="scientific">Kordia aestuariivivens</name>
    <dbReference type="NCBI Taxonomy" id="2759037"/>
    <lineage>
        <taxon>Bacteria</taxon>
        <taxon>Pseudomonadati</taxon>
        <taxon>Bacteroidota</taxon>
        <taxon>Flavobacteriia</taxon>
        <taxon>Flavobacteriales</taxon>
        <taxon>Flavobacteriaceae</taxon>
        <taxon>Kordia</taxon>
    </lineage>
</organism>